<dbReference type="OrthoDB" id="3531385at2"/>
<keyword evidence="2" id="KW-1185">Reference proteome</keyword>
<accession>A0A4S8P6S7</accession>
<dbReference type="RefSeq" id="WP_136531425.1">
    <property type="nucleotide sequence ID" value="NZ_STGX01000016.1"/>
</dbReference>
<gene>
    <name evidence="1" type="ORF">E9998_19785</name>
</gene>
<reference evidence="1 2" key="1">
    <citation type="journal article" date="2018" name="Int. J. Syst. Evol. Microbiol.">
        <title>Glycomyces paridis sp. nov., isolated from the medicinal plant Paris polyphylla.</title>
        <authorList>
            <person name="Fang X.M."/>
            <person name="Bai J.L."/>
            <person name="Su J."/>
            <person name="Zhao L.L."/>
            <person name="Liu H.Y."/>
            <person name="Ma B.P."/>
            <person name="Zhang Y.Q."/>
            <person name="Yu L.Y."/>
        </authorList>
    </citation>
    <scope>NUCLEOTIDE SEQUENCE [LARGE SCALE GENOMIC DNA]</scope>
    <source>
        <strain evidence="1 2">CPCC 204357</strain>
    </source>
</reference>
<comment type="caution">
    <text evidence="1">The sequence shown here is derived from an EMBL/GenBank/DDBJ whole genome shotgun (WGS) entry which is preliminary data.</text>
</comment>
<protein>
    <submittedName>
        <fullName evidence="1">Uncharacterized protein</fullName>
    </submittedName>
</protein>
<evidence type="ECO:0000313" key="2">
    <source>
        <dbReference type="Proteomes" id="UP000305792"/>
    </source>
</evidence>
<sequence>MKDIARRVVAAKLVGDEIKNIERAAKAELLEEMKALGVRTLDVEGDDGEKLAAVSRAKGRTTAKVNESALLAWVKANRPDQIREVVAPAYIETLKKLAIEHGAAVDATTGEVIPGIEVETADPSVTTRPTAEARALMRDLLKGSPLLELAGGTDA</sequence>
<organism evidence="1 2">
    <name type="scientific">Glycomyces paridis</name>
    <dbReference type="NCBI Taxonomy" id="2126555"/>
    <lineage>
        <taxon>Bacteria</taxon>
        <taxon>Bacillati</taxon>
        <taxon>Actinomycetota</taxon>
        <taxon>Actinomycetes</taxon>
        <taxon>Glycomycetales</taxon>
        <taxon>Glycomycetaceae</taxon>
        <taxon>Glycomyces</taxon>
    </lineage>
</organism>
<dbReference type="EMBL" id="STGX01000016">
    <property type="protein sequence ID" value="THV25977.1"/>
    <property type="molecule type" value="Genomic_DNA"/>
</dbReference>
<proteinExistence type="predicted"/>
<dbReference type="Proteomes" id="UP000305792">
    <property type="component" value="Unassembled WGS sequence"/>
</dbReference>
<dbReference type="AlphaFoldDB" id="A0A4S8P6S7"/>
<name>A0A4S8P6S7_9ACTN</name>
<evidence type="ECO:0000313" key="1">
    <source>
        <dbReference type="EMBL" id="THV25977.1"/>
    </source>
</evidence>